<sequence length="144" mass="16954">MLVGPSITLEKLEKHLKDRLFEIRMEIPKLKKEFVQLQNDFKQIPRVINETNHDKVEERVNPDFISIPEKFKAVEERIKELQEQEVHMQEKLDELDDIEERSVGKNNIDKSKYKITLTLNDCLMLGIELDKPPKNSVAGENEEE</sequence>
<dbReference type="AlphaFoldDB" id="A0A8I2B564"/>
<feature type="coiled-coil region" evidence="1">
    <location>
        <begin position="71"/>
        <end position="101"/>
    </location>
</feature>
<evidence type="ECO:0000313" key="3">
    <source>
        <dbReference type="Proteomes" id="UP000665181"/>
    </source>
</evidence>
<organism evidence="2 3">
    <name type="scientific">Bacillus subtilis</name>
    <dbReference type="NCBI Taxonomy" id="1423"/>
    <lineage>
        <taxon>Bacteria</taxon>
        <taxon>Bacillati</taxon>
        <taxon>Bacillota</taxon>
        <taxon>Bacilli</taxon>
        <taxon>Bacillales</taxon>
        <taxon>Bacillaceae</taxon>
        <taxon>Bacillus</taxon>
    </lineage>
</organism>
<name>A0A8I2B564_BACIU</name>
<keyword evidence="1" id="KW-0175">Coiled coil</keyword>
<evidence type="ECO:0000256" key="1">
    <source>
        <dbReference type="SAM" id="Coils"/>
    </source>
</evidence>
<proteinExistence type="predicted"/>
<protein>
    <submittedName>
        <fullName evidence="2">Uncharacterized protein</fullName>
    </submittedName>
</protein>
<evidence type="ECO:0000313" key="2">
    <source>
        <dbReference type="EMBL" id="MBO3794307.1"/>
    </source>
</evidence>
<dbReference type="EMBL" id="JAGFPW010000005">
    <property type="protein sequence ID" value="MBO3794307.1"/>
    <property type="molecule type" value="Genomic_DNA"/>
</dbReference>
<gene>
    <name evidence="2" type="ORF">J5227_08290</name>
</gene>
<dbReference type="RefSeq" id="WP_163190230.1">
    <property type="nucleotide sequence ID" value="NZ_JAGFPW010000005.1"/>
</dbReference>
<comment type="caution">
    <text evidence="2">The sequence shown here is derived from an EMBL/GenBank/DDBJ whole genome shotgun (WGS) entry which is preliminary data.</text>
</comment>
<reference evidence="2" key="1">
    <citation type="submission" date="2021-03" db="EMBL/GenBank/DDBJ databases">
        <title>Isolation of Bacillus subtilis from fermented food sample.</title>
        <authorList>
            <person name="Lakshmanan V."/>
            <person name="Athira K."/>
            <person name="Rajagopal K."/>
        </authorList>
    </citation>
    <scope>NUCLEOTIDE SEQUENCE</scope>
    <source>
        <strain evidence="2">S1</strain>
    </source>
</reference>
<accession>A0A8I2B564</accession>
<dbReference type="Proteomes" id="UP000665181">
    <property type="component" value="Unassembled WGS sequence"/>
</dbReference>